<reference evidence="4 5" key="1">
    <citation type="submission" date="2023-07" db="EMBL/GenBank/DDBJ databases">
        <title>Sorghum-associated microbial communities from plants grown in Nebraska, USA.</title>
        <authorList>
            <person name="Schachtman D."/>
        </authorList>
    </citation>
    <scope>NUCLEOTIDE SEQUENCE [LARGE SCALE GENOMIC DNA]</scope>
    <source>
        <strain evidence="4 5">DS1730</strain>
    </source>
</reference>
<dbReference type="InterPro" id="IPR007129">
    <property type="entry name" value="Ubiqinol_cyt_c_chaperone_CPB3"/>
</dbReference>
<evidence type="ECO:0000259" key="3">
    <source>
        <dbReference type="Pfam" id="PF03981"/>
    </source>
</evidence>
<evidence type="ECO:0000256" key="1">
    <source>
        <dbReference type="ARBA" id="ARBA00006407"/>
    </source>
</evidence>
<evidence type="ECO:0000256" key="2">
    <source>
        <dbReference type="ARBA" id="ARBA00006436"/>
    </source>
</evidence>
<dbReference type="PANTHER" id="PTHR12184">
    <property type="entry name" value="UBIQUINOL-CYTOCHROME C REDUCTASE COMPLEX ASSEMBLY FACTOR 1 FAMILY MEMBER"/>
    <property type="match status" value="1"/>
</dbReference>
<gene>
    <name evidence="4" type="ORF">J2782_001034</name>
</gene>
<keyword evidence="5" id="KW-1185">Reference proteome</keyword>
<dbReference type="PANTHER" id="PTHR12184:SF1">
    <property type="entry name" value="UBIQUINOL-CYTOCHROME-C REDUCTASE COMPLEX ASSEMBLY FACTOR 1"/>
    <property type="match status" value="1"/>
</dbReference>
<evidence type="ECO:0000313" key="5">
    <source>
        <dbReference type="Proteomes" id="UP001184614"/>
    </source>
</evidence>
<sequence length="236" mass="26736">MGKFAATKTSPYILYQRGTFAVRRTSVNHLASGCNKYGRIRMILRLFRRKNKANETVVLRVYETIVAAARQKRFYSQFQVPDTPLGRYEMLSVHIFLVLHRMKGENSALMPLAQDIADEFFKDVDHSLRELGIGDQGVPKRMKKLARMFYGRVSSYGTALDNNDEEALAAALTRNIQPDLELWPHSHHLSAYVFACRDLLAKTDDSVLAAGDVSFMNVDDMALSPTDTKKKAENND</sequence>
<dbReference type="EMBL" id="JAVDQT010000001">
    <property type="protein sequence ID" value="MDR6431329.1"/>
    <property type="molecule type" value="Genomic_DNA"/>
</dbReference>
<dbReference type="InterPro" id="IPR021150">
    <property type="entry name" value="Ubiq_cyt_c_chap"/>
</dbReference>
<comment type="similarity">
    <text evidence="1">Belongs to the CBP3 family.</text>
</comment>
<evidence type="ECO:0000313" key="4">
    <source>
        <dbReference type="EMBL" id="MDR6431329.1"/>
    </source>
</evidence>
<dbReference type="Pfam" id="PF03981">
    <property type="entry name" value="Ubiq_cyt_C_chap"/>
    <property type="match status" value="1"/>
</dbReference>
<dbReference type="Proteomes" id="UP001184614">
    <property type="component" value="Unassembled WGS sequence"/>
</dbReference>
<comment type="similarity">
    <text evidence="2">Belongs to the UPF0174 family.</text>
</comment>
<protein>
    <submittedName>
        <fullName evidence="4">Cytochrome b pre-mRNA-processing protein 3</fullName>
    </submittedName>
</protein>
<proteinExistence type="inferred from homology"/>
<comment type="caution">
    <text evidence="4">The sequence shown here is derived from an EMBL/GenBank/DDBJ whole genome shotgun (WGS) entry which is preliminary data.</text>
</comment>
<name>A0ABU1M5M1_9HYPH</name>
<accession>A0ABU1M5M1</accession>
<feature type="domain" description="Ubiquinol-cytochrome c chaperone" evidence="3">
    <location>
        <begin position="77"/>
        <end position="215"/>
    </location>
</feature>
<organism evidence="4 5">
    <name type="scientific">Brucella pseudogrignonensis</name>
    <dbReference type="NCBI Taxonomy" id="419475"/>
    <lineage>
        <taxon>Bacteria</taxon>
        <taxon>Pseudomonadati</taxon>
        <taxon>Pseudomonadota</taxon>
        <taxon>Alphaproteobacteria</taxon>
        <taxon>Hyphomicrobiales</taxon>
        <taxon>Brucellaceae</taxon>
        <taxon>Brucella/Ochrobactrum group</taxon>
        <taxon>Brucella</taxon>
    </lineage>
</organism>